<reference evidence="1 2" key="1">
    <citation type="journal article" date="2015" name="Int. J. Syst. Evol. Microbiol.">
        <title>Tumebacillus algifaecis sp. nov., isolated from decomposing algal scum.</title>
        <authorList>
            <person name="Wu Y.F."/>
            <person name="Zhang B."/>
            <person name="Xing P."/>
            <person name="Wu Q.L."/>
            <person name="Liu S.J."/>
        </authorList>
    </citation>
    <scope>NUCLEOTIDE SEQUENCE [LARGE SCALE GENOMIC DNA]</scope>
    <source>
        <strain evidence="1 2">THMBR28</strain>
    </source>
</reference>
<accession>A0A223CXF1</accession>
<proteinExistence type="predicted"/>
<dbReference type="PANTHER" id="PTHR11409">
    <property type="entry name" value="ADENOSINE DEAMINASE"/>
    <property type="match status" value="1"/>
</dbReference>
<dbReference type="Gene3D" id="3.20.20.140">
    <property type="entry name" value="Metal-dependent hydrolases"/>
    <property type="match status" value="2"/>
</dbReference>
<gene>
    <name evidence="1" type="ORF">CIG75_02635</name>
</gene>
<dbReference type="SUPFAM" id="SSF51556">
    <property type="entry name" value="Metallo-dependent hydrolases"/>
    <property type="match status" value="1"/>
</dbReference>
<dbReference type="GO" id="GO:0004000">
    <property type="term" value="F:adenosine deaminase activity"/>
    <property type="evidence" value="ECO:0007669"/>
    <property type="project" value="TreeGrafter"/>
</dbReference>
<evidence type="ECO:0000313" key="2">
    <source>
        <dbReference type="Proteomes" id="UP000214688"/>
    </source>
</evidence>
<dbReference type="GO" id="GO:0005829">
    <property type="term" value="C:cytosol"/>
    <property type="evidence" value="ECO:0007669"/>
    <property type="project" value="TreeGrafter"/>
</dbReference>
<dbReference type="AlphaFoldDB" id="A0A223CXF1"/>
<dbReference type="Proteomes" id="UP000214688">
    <property type="component" value="Chromosome"/>
</dbReference>
<dbReference type="RefSeq" id="WP_094235246.1">
    <property type="nucleotide sequence ID" value="NZ_CP022657.1"/>
</dbReference>
<protein>
    <recommendedName>
        <fullName evidence="3">Adenosine deaminase domain-containing protein</fullName>
    </recommendedName>
</protein>
<dbReference type="GO" id="GO:0006154">
    <property type="term" value="P:adenosine catabolic process"/>
    <property type="evidence" value="ECO:0007669"/>
    <property type="project" value="TreeGrafter"/>
</dbReference>
<dbReference type="KEGG" id="tab:CIG75_02635"/>
<dbReference type="InterPro" id="IPR032466">
    <property type="entry name" value="Metal_Hydrolase"/>
</dbReference>
<sequence length="917" mass="107636">MFREKMDLRIKTMLLPFTELSFYWQDSINDLARGHSTIEYRNCLEKQVLPAVYPILNKTNRIYNLDEIKLLIRKFFPHEELQQLSCSGRFMSRFYFRYLAKLSQFLLTHRNGKVALKYWESEREADLLGPYKGSNKVALWSSMNRMFTTDILVVLYLLQNGMGEEQYLKSYHGSVNLADTQLEQILSKGVAETHLHLSAGENFNMNWQRLMSPESNHYDPTLDWLFGDEVMRKEGKLQKYVRAMAIIRILLAHHLSTSERRSQDERVLTLFHHYQQDSAKVASLSPIDILMRVYHGKRLEHSELDFDGMYQSLLIRYRLAPQDSCREEDWKRALAKQDVIHRLTNPSGEDGTVELVFLMKCMRYMMSSEPDDFFNQIFWQYLRVKNEIFQLHIQANSTRGLENFVSYFERATKQADVELSLHQQMENPYLRKLEVRIAPGGRDSDERNIKQAFAKKLKTLLKAYQENICSLYNRGQMIPEIGIVVHFIKKEDEHDIEKCWLDANPFTRQFGETDLHVDSAKLYFRNLQEKYMAEMRVVRDLREEIPGLSDYIVGIDAAGVEFATEPWVFAPVFREARNSDTHRSLHPSAPDKRVRNLGLTYHAGEDFRHLMTGVRRVHEVVQHFQFHAGDRIGHGIALGINPNLWMQRNQVVMLPRIEHLENLLWIWGLYKDGVAKEVDSTNLQQEILTLAKEIYVQMEGITVFSLWEAYQSKFRTFEMSNSLPGKREASRDTSRLFCHYINTNNIWTAERLTFAQHCKCYLHKMVEPIQVEVRREDLKMLKELQTLIRQKVSREGIVIETNPSSNTAIGEVENIFQHYILTLNQRGFQEQRNVEDGVMVTINSDDPIVFNTNINNEIAYLFYSLLEKGHAREDVLSWVDKVREIGVYSSFIESRGIPFQQRMEEISEILIQLESYC</sequence>
<dbReference type="GO" id="GO:0043103">
    <property type="term" value="P:hypoxanthine salvage"/>
    <property type="evidence" value="ECO:0007669"/>
    <property type="project" value="TreeGrafter"/>
</dbReference>
<evidence type="ECO:0008006" key="3">
    <source>
        <dbReference type="Google" id="ProtNLM"/>
    </source>
</evidence>
<dbReference type="OrthoDB" id="8772092at2"/>
<organism evidence="1 2">
    <name type="scientific">Tumebacillus algifaecis</name>
    <dbReference type="NCBI Taxonomy" id="1214604"/>
    <lineage>
        <taxon>Bacteria</taxon>
        <taxon>Bacillati</taxon>
        <taxon>Bacillota</taxon>
        <taxon>Bacilli</taxon>
        <taxon>Bacillales</taxon>
        <taxon>Alicyclobacillaceae</taxon>
        <taxon>Tumebacillus</taxon>
    </lineage>
</organism>
<dbReference type="PANTHER" id="PTHR11409:SF43">
    <property type="entry name" value="ADENOSINE DEAMINASE"/>
    <property type="match status" value="1"/>
</dbReference>
<dbReference type="GO" id="GO:0046103">
    <property type="term" value="P:inosine biosynthetic process"/>
    <property type="evidence" value="ECO:0007669"/>
    <property type="project" value="TreeGrafter"/>
</dbReference>
<name>A0A223CXF1_9BACL</name>
<evidence type="ECO:0000313" key="1">
    <source>
        <dbReference type="EMBL" id="ASS73986.1"/>
    </source>
</evidence>
<keyword evidence="2" id="KW-1185">Reference proteome</keyword>
<dbReference type="InterPro" id="IPR006330">
    <property type="entry name" value="Ado/ade_deaminase"/>
</dbReference>
<dbReference type="EMBL" id="CP022657">
    <property type="protein sequence ID" value="ASS73986.1"/>
    <property type="molecule type" value="Genomic_DNA"/>
</dbReference>